<reference evidence="2" key="1">
    <citation type="submission" date="2018-02" db="EMBL/GenBank/DDBJ databases">
        <title>Rhizophora mucronata_Transcriptome.</title>
        <authorList>
            <person name="Meera S.P."/>
            <person name="Sreeshan A."/>
            <person name="Augustine A."/>
        </authorList>
    </citation>
    <scope>NUCLEOTIDE SEQUENCE</scope>
    <source>
        <tissue evidence="2">Leaf</tissue>
    </source>
</reference>
<keyword evidence="1" id="KW-1133">Transmembrane helix</keyword>
<proteinExistence type="predicted"/>
<evidence type="ECO:0000313" key="2">
    <source>
        <dbReference type="EMBL" id="MBX06568.1"/>
    </source>
</evidence>
<keyword evidence="1" id="KW-0812">Transmembrane</keyword>
<accession>A0A2P2KLI1</accession>
<dbReference type="AlphaFoldDB" id="A0A2P2KLI1"/>
<feature type="transmembrane region" description="Helical" evidence="1">
    <location>
        <begin position="12"/>
        <end position="35"/>
    </location>
</feature>
<keyword evidence="1" id="KW-0472">Membrane</keyword>
<evidence type="ECO:0000256" key="1">
    <source>
        <dbReference type="SAM" id="Phobius"/>
    </source>
</evidence>
<name>A0A2P2KLI1_RHIMU</name>
<organism evidence="2">
    <name type="scientific">Rhizophora mucronata</name>
    <name type="common">Asiatic mangrove</name>
    <dbReference type="NCBI Taxonomy" id="61149"/>
    <lineage>
        <taxon>Eukaryota</taxon>
        <taxon>Viridiplantae</taxon>
        <taxon>Streptophyta</taxon>
        <taxon>Embryophyta</taxon>
        <taxon>Tracheophyta</taxon>
        <taxon>Spermatophyta</taxon>
        <taxon>Magnoliopsida</taxon>
        <taxon>eudicotyledons</taxon>
        <taxon>Gunneridae</taxon>
        <taxon>Pentapetalae</taxon>
        <taxon>rosids</taxon>
        <taxon>fabids</taxon>
        <taxon>Malpighiales</taxon>
        <taxon>Rhizophoraceae</taxon>
        <taxon>Rhizophora</taxon>
    </lineage>
</organism>
<dbReference type="EMBL" id="GGEC01026084">
    <property type="protein sequence ID" value="MBX06568.1"/>
    <property type="molecule type" value="Transcribed_RNA"/>
</dbReference>
<protein>
    <submittedName>
        <fullName evidence="2">Uncharacterized protein</fullName>
    </submittedName>
</protein>
<sequence>MYLWVHVCHLRAINTLLFLVYRSYTIYFFSLHVFLAEINC</sequence>